<gene>
    <name evidence="2" type="ORF">SAMN06297144_1562</name>
</gene>
<dbReference type="Proteomes" id="UP000219494">
    <property type="component" value="Unassembled WGS sequence"/>
</dbReference>
<evidence type="ECO:0000313" key="3">
    <source>
        <dbReference type="Proteomes" id="UP000219494"/>
    </source>
</evidence>
<dbReference type="Pfam" id="PF00903">
    <property type="entry name" value="Glyoxalase"/>
    <property type="match status" value="1"/>
</dbReference>
<sequence>MALSPKTLSGVCNGAAPMEAFEMQQQISVVTLGITDLARSRNFYADGFGWEPVFENDEIIFYQMNGFVLGTWLTSALENDMQREGLMRPGAFALAHNVSAQEQVQPLLDRLVFAGGRMLRTGDAPVHGGFRGYVADPDEHCWEVAWNPAWSISEDGRVTFAM</sequence>
<protein>
    <recommendedName>
        <fullName evidence="1">VOC domain-containing protein</fullName>
    </recommendedName>
</protein>
<evidence type="ECO:0000313" key="2">
    <source>
        <dbReference type="EMBL" id="SOB86457.1"/>
    </source>
</evidence>
<dbReference type="InterPro" id="IPR004360">
    <property type="entry name" value="Glyas_Fos-R_dOase_dom"/>
</dbReference>
<organism evidence="2 3">
    <name type="scientific">Sphingomonas guangdongensis</name>
    <dbReference type="NCBI Taxonomy" id="1141890"/>
    <lineage>
        <taxon>Bacteria</taxon>
        <taxon>Pseudomonadati</taxon>
        <taxon>Pseudomonadota</taxon>
        <taxon>Alphaproteobacteria</taxon>
        <taxon>Sphingomonadales</taxon>
        <taxon>Sphingomonadaceae</taxon>
        <taxon>Sphingomonas</taxon>
    </lineage>
</organism>
<dbReference type="PANTHER" id="PTHR36503">
    <property type="entry name" value="BLR2520 PROTEIN"/>
    <property type="match status" value="1"/>
</dbReference>
<dbReference type="InterPro" id="IPR029068">
    <property type="entry name" value="Glyas_Bleomycin-R_OHBP_Dase"/>
</dbReference>
<dbReference type="EMBL" id="OBMI01000002">
    <property type="protein sequence ID" value="SOB86457.1"/>
    <property type="molecule type" value="Genomic_DNA"/>
</dbReference>
<evidence type="ECO:0000259" key="1">
    <source>
        <dbReference type="PROSITE" id="PS51819"/>
    </source>
</evidence>
<name>A0A285R261_9SPHN</name>
<proteinExistence type="predicted"/>
<reference evidence="2 3" key="1">
    <citation type="submission" date="2017-07" db="EMBL/GenBank/DDBJ databases">
        <authorList>
            <person name="Sun Z.S."/>
            <person name="Albrecht U."/>
            <person name="Echele G."/>
            <person name="Lee C.C."/>
        </authorList>
    </citation>
    <scope>NUCLEOTIDE SEQUENCE [LARGE SCALE GENOMIC DNA]</scope>
    <source>
        <strain evidence="2 3">CGMCC 1.12672</strain>
    </source>
</reference>
<accession>A0A285R261</accession>
<dbReference type="Gene3D" id="3.10.180.10">
    <property type="entry name" value="2,3-Dihydroxybiphenyl 1,2-Dioxygenase, domain 1"/>
    <property type="match status" value="1"/>
</dbReference>
<feature type="domain" description="VOC" evidence="1">
    <location>
        <begin position="26"/>
        <end position="147"/>
    </location>
</feature>
<dbReference type="SUPFAM" id="SSF54593">
    <property type="entry name" value="Glyoxalase/Bleomycin resistance protein/Dihydroxybiphenyl dioxygenase"/>
    <property type="match status" value="1"/>
</dbReference>
<dbReference type="InterPro" id="IPR037523">
    <property type="entry name" value="VOC_core"/>
</dbReference>
<dbReference type="PROSITE" id="PS51819">
    <property type="entry name" value="VOC"/>
    <property type="match status" value="1"/>
</dbReference>
<dbReference type="AlphaFoldDB" id="A0A285R261"/>
<dbReference type="RefSeq" id="WP_245858324.1">
    <property type="nucleotide sequence ID" value="NZ_OBMI01000002.1"/>
</dbReference>
<dbReference type="PANTHER" id="PTHR36503:SF1">
    <property type="entry name" value="BLR2520 PROTEIN"/>
    <property type="match status" value="1"/>
</dbReference>
<keyword evidence="3" id="KW-1185">Reference proteome</keyword>